<gene>
    <name evidence="9" type="ORF">LH440_09280</name>
</gene>
<dbReference type="AlphaFoldDB" id="A0ABD4SU68"/>
<keyword evidence="5 7" id="KW-1133">Transmembrane helix</keyword>
<evidence type="ECO:0000259" key="8">
    <source>
        <dbReference type="Pfam" id="PF09335"/>
    </source>
</evidence>
<dbReference type="InterPro" id="IPR058127">
    <property type="entry name" value="DedA"/>
</dbReference>
<comment type="similarity">
    <text evidence="2 7">Belongs to the DedA family.</text>
</comment>
<dbReference type="InterPro" id="IPR032816">
    <property type="entry name" value="VTT_dom"/>
</dbReference>
<dbReference type="RefSeq" id="WP_239894022.1">
    <property type="nucleotide sequence ID" value="NZ_JAJAXM010000015.1"/>
</dbReference>
<evidence type="ECO:0000313" key="10">
    <source>
        <dbReference type="Proteomes" id="UP001200247"/>
    </source>
</evidence>
<evidence type="ECO:0000256" key="5">
    <source>
        <dbReference type="ARBA" id="ARBA00022989"/>
    </source>
</evidence>
<name>A0ABD4SU68_9NEIS</name>
<evidence type="ECO:0000313" key="9">
    <source>
        <dbReference type="EMBL" id="MCG9026086.1"/>
    </source>
</evidence>
<dbReference type="PANTHER" id="PTHR30353:SF0">
    <property type="entry name" value="TRANSMEMBRANE PROTEIN"/>
    <property type="match status" value="1"/>
</dbReference>
<dbReference type="NCBIfam" id="NF008102">
    <property type="entry name" value="PRK10847.1"/>
    <property type="match status" value="1"/>
</dbReference>
<dbReference type="Pfam" id="PF09335">
    <property type="entry name" value="VTT_dom"/>
    <property type="match status" value="1"/>
</dbReference>
<evidence type="ECO:0000256" key="2">
    <source>
        <dbReference type="ARBA" id="ARBA00010792"/>
    </source>
</evidence>
<evidence type="ECO:0000256" key="6">
    <source>
        <dbReference type="ARBA" id="ARBA00023136"/>
    </source>
</evidence>
<dbReference type="PANTHER" id="PTHR30353">
    <property type="entry name" value="INNER MEMBRANE PROTEIN DEDA-RELATED"/>
    <property type="match status" value="1"/>
</dbReference>
<keyword evidence="3 7" id="KW-1003">Cell membrane</keyword>
<keyword evidence="6 7" id="KW-0472">Membrane</keyword>
<keyword evidence="4 7" id="KW-0812">Transmembrane</keyword>
<evidence type="ECO:0000256" key="4">
    <source>
        <dbReference type="ARBA" id="ARBA00022692"/>
    </source>
</evidence>
<proteinExistence type="inferred from homology"/>
<dbReference type="GO" id="GO:0005886">
    <property type="term" value="C:plasma membrane"/>
    <property type="evidence" value="ECO:0007669"/>
    <property type="project" value="UniProtKB-SubCell"/>
</dbReference>
<comment type="caution">
    <text evidence="9">The sequence shown here is derived from an EMBL/GenBank/DDBJ whole genome shotgun (WGS) entry which is preliminary data.</text>
</comment>
<feature type="domain" description="VTT" evidence="8">
    <location>
        <begin position="49"/>
        <end position="174"/>
    </location>
</feature>
<sequence>MEFISFIIDFVLHIDQHLLELVAAYGPWIYLILFLIVFAETGLVVTPFLPGDSLLFVAGAIAAMGEMNVHLLVALLILAAVLGDAVNYAVGHFFGMKLFSNPDSCIFRRQYLDKTHDFYARHGGKTIILARFVPIVRTFAPFVAGVGRMTYRHFFSYNIVGALAWVLSFSYAGYFFGNLPVVKSNLSLLILAIIVVSVLPGIIEIWRSRRAGARAS</sequence>
<protein>
    <submittedName>
        <fullName evidence="9">DedA family protein</fullName>
    </submittedName>
</protein>
<feature type="transmembrane region" description="Helical" evidence="7">
    <location>
        <begin position="154"/>
        <end position="174"/>
    </location>
</feature>
<feature type="transmembrane region" description="Helical" evidence="7">
    <location>
        <begin position="186"/>
        <end position="206"/>
    </location>
</feature>
<dbReference type="EMBL" id="JAJAXM010000015">
    <property type="protein sequence ID" value="MCG9026086.1"/>
    <property type="molecule type" value="Genomic_DNA"/>
</dbReference>
<feature type="transmembrane region" description="Helical" evidence="7">
    <location>
        <begin position="69"/>
        <end position="90"/>
    </location>
</feature>
<evidence type="ECO:0000256" key="7">
    <source>
        <dbReference type="RuleBase" id="RU367016"/>
    </source>
</evidence>
<accession>A0ABD4SU68</accession>
<comment type="subcellular location">
    <subcellularLocation>
        <location evidence="1 7">Cell membrane</location>
        <topology evidence="1 7">Multi-pass membrane protein</topology>
    </subcellularLocation>
</comment>
<evidence type="ECO:0000256" key="3">
    <source>
        <dbReference type="ARBA" id="ARBA00022475"/>
    </source>
</evidence>
<feature type="transmembrane region" description="Helical" evidence="7">
    <location>
        <begin position="128"/>
        <end position="147"/>
    </location>
</feature>
<evidence type="ECO:0000256" key="1">
    <source>
        <dbReference type="ARBA" id="ARBA00004651"/>
    </source>
</evidence>
<organism evidence="9 10">
    <name type="scientific">Laribacter hongkongensis</name>
    <dbReference type="NCBI Taxonomy" id="168471"/>
    <lineage>
        <taxon>Bacteria</taxon>
        <taxon>Pseudomonadati</taxon>
        <taxon>Pseudomonadota</taxon>
        <taxon>Betaproteobacteria</taxon>
        <taxon>Neisseriales</taxon>
        <taxon>Aquaspirillaceae</taxon>
        <taxon>Laribacter</taxon>
    </lineage>
</organism>
<reference evidence="9 10" key="1">
    <citation type="submission" date="2021-10" db="EMBL/GenBank/DDBJ databases">
        <title>Whole-genome sequencing analysis of Laribacter hongkongensis: virulence gene profiles, carbohydrate-active enzyme prediction, and antimicrobial resistance characterization.</title>
        <authorList>
            <person name="Yuan P."/>
            <person name="Zhan Y."/>
            <person name="Chen D."/>
        </authorList>
    </citation>
    <scope>NUCLEOTIDE SEQUENCE [LARGE SCALE GENOMIC DNA]</scope>
    <source>
        <strain evidence="9 10">W67</strain>
    </source>
</reference>
<dbReference type="InterPro" id="IPR032818">
    <property type="entry name" value="DedA-like"/>
</dbReference>
<dbReference type="Proteomes" id="UP001200247">
    <property type="component" value="Unassembled WGS sequence"/>
</dbReference>